<dbReference type="InterPro" id="IPR002083">
    <property type="entry name" value="MATH/TRAF_dom"/>
</dbReference>
<evidence type="ECO:0000259" key="2">
    <source>
        <dbReference type="PROSITE" id="PS50144"/>
    </source>
</evidence>
<evidence type="ECO:0000256" key="1">
    <source>
        <dbReference type="SAM" id="MobiDB-lite"/>
    </source>
</evidence>
<dbReference type="InterPro" id="IPR008974">
    <property type="entry name" value="TRAF-like"/>
</dbReference>
<evidence type="ECO:0000313" key="3">
    <source>
        <dbReference type="EMBL" id="GFR91367.1"/>
    </source>
</evidence>
<dbReference type="EMBL" id="BMAT01008732">
    <property type="protein sequence ID" value="GFR91367.1"/>
    <property type="molecule type" value="Genomic_DNA"/>
</dbReference>
<keyword evidence="4" id="KW-1185">Reference proteome</keyword>
<feature type="region of interest" description="Disordered" evidence="1">
    <location>
        <begin position="311"/>
        <end position="346"/>
    </location>
</feature>
<dbReference type="Pfam" id="PF22486">
    <property type="entry name" value="MATH_2"/>
    <property type="match status" value="1"/>
</dbReference>
<organism evidence="3 4">
    <name type="scientific">Elysia marginata</name>
    <dbReference type="NCBI Taxonomy" id="1093978"/>
    <lineage>
        <taxon>Eukaryota</taxon>
        <taxon>Metazoa</taxon>
        <taxon>Spiralia</taxon>
        <taxon>Lophotrochozoa</taxon>
        <taxon>Mollusca</taxon>
        <taxon>Gastropoda</taxon>
        <taxon>Heterobranchia</taxon>
        <taxon>Euthyneura</taxon>
        <taxon>Panpulmonata</taxon>
        <taxon>Sacoglossa</taxon>
        <taxon>Placobranchoidea</taxon>
        <taxon>Plakobranchidae</taxon>
        <taxon>Elysia</taxon>
    </lineage>
</organism>
<dbReference type="PROSITE" id="PS50144">
    <property type="entry name" value="MATH"/>
    <property type="match status" value="1"/>
</dbReference>
<dbReference type="PANTHER" id="PTHR10131:SF94">
    <property type="entry name" value="TNF RECEPTOR-ASSOCIATED FACTOR 4"/>
    <property type="match status" value="1"/>
</dbReference>
<proteinExistence type="predicted"/>
<keyword evidence="3" id="KW-0675">Receptor</keyword>
<evidence type="ECO:0000313" key="4">
    <source>
        <dbReference type="Proteomes" id="UP000762676"/>
    </source>
</evidence>
<feature type="domain" description="MATH" evidence="2">
    <location>
        <begin position="380"/>
        <end position="530"/>
    </location>
</feature>
<dbReference type="Proteomes" id="UP000762676">
    <property type="component" value="Unassembled WGS sequence"/>
</dbReference>
<accession>A0AAV4H1G0</accession>
<dbReference type="GO" id="GO:0043122">
    <property type="term" value="P:regulation of canonical NF-kappaB signal transduction"/>
    <property type="evidence" value="ECO:0007669"/>
    <property type="project" value="TreeGrafter"/>
</dbReference>
<dbReference type="AlphaFoldDB" id="A0AAV4H1G0"/>
<comment type="caution">
    <text evidence="3">The sequence shown here is derived from an EMBL/GenBank/DDBJ whole genome shotgun (WGS) entry which is preliminary data.</text>
</comment>
<protein>
    <submittedName>
        <fullName evidence="3">TNF receptor-associated factor</fullName>
    </submittedName>
</protein>
<reference evidence="3 4" key="1">
    <citation type="journal article" date="2021" name="Elife">
        <title>Chloroplast acquisition without the gene transfer in kleptoplastic sea slugs, Plakobranchus ocellatus.</title>
        <authorList>
            <person name="Maeda T."/>
            <person name="Takahashi S."/>
            <person name="Yoshida T."/>
            <person name="Shimamura S."/>
            <person name="Takaki Y."/>
            <person name="Nagai Y."/>
            <person name="Toyoda A."/>
            <person name="Suzuki Y."/>
            <person name="Arimoto A."/>
            <person name="Ishii H."/>
            <person name="Satoh N."/>
            <person name="Nishiyama T."/>
            <person name="Hasebe M."/>
            <person name="Maruyama T."/>
            <person name="Minagawa J."/>
            <person name="Obokata J."/>
            <person name="Shigenobu S."/>
        </authorList>
    </citation>
    <scope>NUCLEOTIDE SEQUENCE [LARGE SCALE GENOMIC DNA]</scope>
</reference>
<dbReference type="Gene3D" id="2.60.210.10">
    <property type="entry name" value="Apoptosis, Tumor Necrosis Factor Receptor Associated Protein 2, Chain A"/>
    <property type="match status" value="1"/>
</dbReference>
<sequence>MSASRPIALCRSLSDSGFEITAQESDLAYYSPRILDRQNANVAMRDRLKFNPNALEYISSRDFGTGDILARESKACVMDHSFGVLDMVLDSLSRELEAPLTASNAGVYYNCAPSYDSLTDTKSVVEYGDMQERDQTEVKCLRDVNDVVLRPPAYSDLSDDDVRHLMESVGGLHKKLDMLQTKMNNLLQQKSDKDSNDMKLRQEPDPYLPFVASKGVGMAANQELGKRIFQRESMYVQLEQVYYNLQRVHFLHRPKNSFVKNCPPFCKPKPAAKKTSEATTQTTTDSTTEIAILRERCDRLEKENASLRKDLKKMRESSKKIPPVPAPRTKTVKTTTLESEDRFGKTSEQESMYTLVNCVVGPPTTPPKGPPLLKDILMTEVTYEWTIHDYNRQFQEQRSGWVHKTTSTPFFITHNGYRAQMEAFLDGDGCAKGSYLSVFLKILPSEMDDQLTWPAHLKLSFILVNQTDKPDEDNQSRRVIMEHNFPRPNSSGIYESGDSDCWGVLTLASHDRIRSQRFIRKDRLLLQCKVYILSGCRQSRKATP</sequence>
<gene>
    <name evidence="3" type="ORF">ElyMa_004325700</name>
</gene>
<dbReference type="PANTHER" id="PTHR10131">
    <property type="entry name" value="TNF RECEPTOR ASSOCIATED FACTOR"/>
    <property type="match status" value="1"/>
</dbReference>
<name>A0AAV4H1G0_9GAST</name>
<dbReference type="SUPFAM" id="SSF49599">
    <property type="entry name" value="TRAF domain-like"/>
    <property type="match status" value="1"/>
</dbReference>